<dbReference type="PROSITE" id="PS50109">
    <property type="entry name" value="HIS_KIN"/>
    <property type="match status" value="1"/>
</dbReference>
<dbReference type="FunFam" id="3.30.565.10:FF:000023">
    <property type="entry name" value="PAS domain-containing sensor histidine kinase"/>
    <property type="match status" value="1"/>
</dbReference>
<dbReference type="InterPro" id="IPR009057">
    <property type="entry name" value="Homeodomain-like_sf"/>
</dbReference>
<evidence type="ECO:0000256" key="14">
    <source>
        <dbReference type="ARBA" id="ARBA00023163"/>
    </source>
</evidence>
<dbReference type="InterPro" id="IPR011006">
    <property type="entry name" value="CheY-like_superfamily"/>
</dbReference>
<dbReference type="EC" id="2.7.13.3" evidence="3"/>
<organism evidence="21 22">
    <name type="scientific">Spirosoma foliorum</name>
    <dbReference type="NCBI Taxonomy" id="2710596"/>
    <lineage>
        <taxon>Bacteria</taxon>
        <taxon>Pseudomonadati</taxon>
        <taxon>Bacteroidota</taxon>
        <taxon>Cytophagia</taxon>
        <taxon>Cytophagales</taxon>
        <taxon>Cytophagaceae</taxon>
        <taxon>Spirosoma</taxon>
    </lineage>
</organism>
<name>A0A7G5H6Y6_9BACT</name>
<evidence type="ECO:0000256" key="5">
    <source>
        <dbReference type="ARBA" id="ARBA00022553"/>
    </source>
</evidence>
<dbReference type="InterPro" id="IPR018060">
    <property type="entry name" value="HTH_AraC"/>
</dbReference>
<feature type="coiled-coil region" evidence="16">
    <location>
        <begin position="487"/>
        <end position="521"/>
    </location>
</feature>
<dbReference type="PROSITE" id="PS00041">
    <property type="entry name" value="HTH_ARAC_FAMILY_1"/>
    <property type="match status" value="1"/>
</dbReference>
<evidence type="ECO:0000259" key="18">
    <source>
        <dbReference type="PROSITE" id="PS01124"/>
    </source>
</evidence>
<dbReference type="SMART" id="SM00448">
    <property type="entry name" value="REC"/>
    <property type="match status" value="1"/>
</dbReference>
<dbReference type="PANTHER" id="PTHR43547">
    <property type="entry name" value="TWO-COMPONENT HISTIDINE KINASE"/>
    <property type="match status" value="1"/>
</dbReference>
<dbReference type="PANTHER" id="PTHR43547:SF2">
    <property type="entry name" value="HYBRID SIGNAL TRANSDUCTION HISTIDINE KINASE C"/>
    <property type="match status" value="1"/>
</dbReference>
<dbReference type="PRINTS" id="PR00344">
    <property type="entry name" value="BCTRLSENSOR"/>
</dbReference>
<dbReference type="EMBL" id="CP059732">
    <property type="protein sequence ID" value="QMW06878.1"/>
    <property type="molecule type" value="Genomic_DNA"/>
</dbReference>
<keyword evidence="4" id="KW-1003">Cell membrane</keyword>
<sequence>MAAGPKYLPYSSFDLAWTFRPTDLPFVEKKQEIRPMGSRQKQPLTEGILQPEQSTLAGLHQQQLNRSPSPVWKRLIHGLIVAISLLTISLAQPATTPVSLTQVPEDGFLLKEGWRLQPGDNPNGASPKLDDRHWVSIDPTKDIRELPQLQQAGIGWLRLHIHTGPDLPPLMIKLFQSVASEIYLDGRLLYRFGKVSANPDSVQAYNPAAAYSFPLTTYSDHILALRIACQPSQFYYANYLNWDAGTVQFWLFPTHVLPAIKPVDVESIYLNTFRIGIAFILFILHLSLFFTHRSQRANLYAAGMYLLLNLGLLSRFANDFTHSLGLRILVYYGSSIDQWVPGLVVLTFYGLFNFRRGWLFWLAMGSIGIKLIPLSADFQWLSYPINYFLPLELIRLSLVAVKRELRGANIVAICAFCNLGLWILSSILFYLHLPGYSHEWLFHGFYLASFLCFPLTLSILLALEHGWINGQLVDRLREVETLSTQNLAQQVERQQLLARQNEQLELQVTERTQELHQQANQLRQLDQVKSRFVNNLTHEFRTPLSLILSPVAKLLEEKRYDGTLLTLVHHNADRLLRLINQLLDLAKLEGNFMPVSLMQGDVAEFAQQMVAIFQRSAEQKGIILRFNIDDLPQRAYIFDADKWEKILINLVANAIKFTPSGGQVTLTLSPVWATGEMVGVQVKLVDTGIGMAADQLPHVFDRFYQVDGSSTRSFEGTGIGLALVNELVGLLGGTIRVASEVGVGTTFHLMLPVEAVSATANLPENSWSVPEPIVGQLLTSPVRSLLSTRLGDGVAMPSILIVEDNAELRAFLVGELAGLYEAFQAEDGQAGWEIIQTELPDIVITDVMMPRMDGFELTRLIKANADTNHIAVVMLTAKTAQQSRLEGLQQGADDYLAKPFSVAELQLRVANLITRQQKLGEYYQQQFALTVQESQELVKVVPERIQDPFLIRIYGLLDQHLDDSTIGVDWLADQLAMNRKTLYRKIQSLIQLSPADLIRQYRLRKAAELLGSGNNVAETADLVGFNSPSHFTIVFKDFYQQTPTEYIASRVKNP</sequence>
<evidence type="ECO:0000259" key="20">
    <source>
        <dbReference type="PROSITE" id="PS50110"/>
    </source>
</evidence>
<keyword evidence="7" id="KW-0547">Nucleotide-binding</keyword>
<evidence type="ECO:0000256" key="9">
    <source>
        <dbReference type="ARBA" id="ARBA00022840"/>
    </source>
</evidence>
<dbReference type="PROSITE" id="PS50110">
    <property type="entry name" value="RESPONSE_REGULATORY"/>
    <property type="match status" value="1"/>
</dbReference>
<dbReference type="GO" id="GO:0000155">
    <property type="term" value="F:phosphorelay sensor kinase activity"/>
    <property type="evidence" value="ECO:0007669"/>
    <property type="project" value="InterPro"/>
</dbReference>
<feature type="transmembrane region" description="Helical" evidence="17">
    <location>
        <begin position="329"/>
        <end position="351"/>
    </location>
</feature>
<keyword evidence="17" id="KW-0812">Transmembrane</keyword>
<comment type="catalytic activity">
    <reaction evidence="1">
        <text>ATP + protein L-histidine = ADP + protein N-phospho-L-histidine.</text>
        <dbReference type="EC" id="2.7.13.3"/>
    </reaction>
</comment>
<evidence type="ECO:0000259" key="19">
    <source>
        <dbReference type="PROSITE" id="PS50109"/>
    </source>
</evidence>
<comment type="subcellular location">
    <subcellularLocation>
        <location evidence="2">Cell membrane</location>
    </subcellularLocation>
</comment>
<dbReference type="SUPFAM" id="SSF47384">
    <property type="entry name" value="Homodimeric domain of signal transducing histidine kinase"/>
    <property type="match status" value="1"/>
</dbReference>
<gene>
    <name evidence="21" type="ORF">H3H32_07915</name>
</gene>
<feature type="transmembrane region" description="Helical" evidence="17">
    <location>
        <begin position="358"/>
        <end position="374"/>
    </location>
</feature>
<proteinExistence type="predicted"/>
<dbReference type="GO" id="GO:0003700">
    <property type="term" value="F:DNA-binding transcription factor activity"/>
    <property type="evidence" value="ECO:0007669"/>
    <property type="project" value="InterPro"/>
</dbReference>
<keyword evidence="16" id="KW-0175">Coiled coil</keyword>
<dbReference type="Gene3D" id="1.10.287.130">
    <property type="match status" value="1"/>
</dbReference>
<dbReference type="SMART" id="SM00388">
    <property type="entry name" value="HisKA"/>
    <property type="match status" value="1"/>
</dbReference>
<evidence type="ECO:0000256" key="1">
    <source>
        <dbReference type="ARBA" id="ARBA00000085"/>
    </source>
</evidence>
<evidence type="ECO:0000256" key="15">
    <source>
        <dbReference type="PROSITE-ProRule" id="PRU00169"/>
    </source>
</evidence>
<evidence type="ECO:0000256" key="7">
    <source>
        <dbReference type="ARBA" id="ARBA00022741"/>
    </source>
</evidence>
<evidence type="ECO:0000256" key="12">
    <source>
        <dbReference type="ARBA" id="ARBA00023125"/>
    </source>
</evidence>
<feature type="domain" description="Histidine kinase" evidence="19">
    <location>
        <begin position="535"/>
        <end position="755"/>
    </location>
</feature>
<dbReference type="CDD" id="cd16922">
    <property type="entry name" value="HATPase_EvgS-ArcB-TorS-like"/>
    <property type="match status" value="1"/>
</dbReference>
<dbReference type="AlphaFoldDB" id="A0A7G5H6Y6"/>
<keyword evidence="22" id="KW-1185">Reference proteome</keyword>
<dbReference type="SMART" id="SM00342">
    <property type="entry name" value="HTH_ARAC"/>
    <property type="match status" value="1"/>
</dbReference>
<dbReference type="Gene3D" id="1.10.10.60">
    <property type="entry name" value="Homeodomain-like"/>
    <property type="match status" value="1"/>
</dbReference>
<keyword evidence="8" id="KW-0418">Kinase</keyword>
<protein>
    <recommendedName>
        <fullName evidence="3">histidine kinase</fullName>
        <ecNumber evidence="3">2.7.13.3</ecNumber>
    </recommendedName>
</protein>
<dbReference type="CDD" id="cd00082">
    <property type="entry name" value="HisKA"/>
    <property type="match status" value="1"/>
</dbReference>
<evidence type="ECO:0000256" key="11">
    <source>
        <dbReference type="ARBA" id="ARBA00023015"/>
    </source>
</evidence>
<dbReference type="GO" id="GO:0005886">
    <property type="term" value="C:plasma membrane"/>
    <property type="evidence" value="ECO:0007669"/>
    <property type="project" value="UniProtKB-SubCell"/>
</dbReference>
<feature type="transmembrane region" description="Helical" evidence="17">
    <location>
        <begin position="268"/>
        <end position="290"/>
    </location>
</feature>
<dbReference type="SUPFAM" id="SSF52172">
    <property type="entry name" value="CheY-like"/>
    <property type="match status" value="1"/>
</dbReference>
<keyword evidence="5 15" id="KW-0597">Phosphoprotein</keyword>
<dbReference type="KEGG" id="sfol:H3H32_07915"/>
<evidence type="ECO:0000256" key="4">
    <source>
        <dbReference type="ARBA" id="ARBA00022475"/>
    </source>
</evidence>
<dbReference type="InterPro" id="IPR003661">
    <property type="entry name" value="HisK_dim/P_dom"/>
</dbReference>
<keyword evidence="9" id="KW-0067">ATP-binding</keyword>
<reference evidence="21 22" key="1">
    <citation type="submission" date="2020-07" db="EMBL/GenBank/DDBJ databases">
        <title>Spirosoma foliorum sp. nov., isolated from the leaves on the Nejang mountain Korea, Republic of.</title>
        <authorList>
            <person name="Ho H."/>
            <person name="Lee Y.-J."/>
            <person name="Nurcahyanto D.-A."/>
            <person name="Kim S.-G."/>
        </authorList>
    </citation>
    <scope>NUCLEOTIDE SEQUENCE [LARGE SCALE GENOMIC DNA]</scope>
    <source>
        <strain evidence="21 22">PL0136</strain>
    </source>
</reference>
<dbReference type="InterPro" id="IPR018062">
    <property type="entry name" value="HTH_AraC-typ_CS"/>
</dbReference>
<dbReference type="InterPro" id="IPR036890">
    <property type="entry name" value="HATPase_C_sf"/>
</dbReference>
<dbReference type="InterPro" id="IPR004358">
    <property type="entry name" value="Sig_transdc_His_kin-like_C"/>
</dbReference>
<keyword evidence="13 17" id="KW-0472">Membrane</keyword>
<evidence type="ECO:0000256" key="13">
    <source>
        <dbReference type="ARBA" id="ARBA00023136"/>
    </source>
</evidence>
<feature type="transmembrane region" description="Helical" evidence="17">
    <location>
        <begin position="297"/>
        <end position="317"/>
    </location>
</feature>
<feature type="modified residue" description="4-aspartylphosphate" evidence="15">
    <location>
        <position position="846"/>
    </location>
</feature>
<keyword evidence="11" id="KW-0805">Transcription regulation</keyword>
<dbReference type="GO" id="GO:0043565">
    <property type="term" value="F:sequence-specific DNA binding"/>
    <property type="evidence" value="ECO:0007669"/>
    <property type="project" value="InterPro"/>
</dbReference>
<dbReference type="Pfam" id="PF00072">
    <property type="entry name" value="Response_reg"/>
    <property type="match status" value="1"/>
</dbReference>
<evidence type="ECO:0000313" key="21">
    <source>
        <dbReference type="EMBL" id="QMW06878.1"/>
    </source>
</evidence>
<dbReference type="GO" id="GO:0005524">
    <property type="term" value="F:ATP binding"/>
    <property type="evidence" value="ECO:0007669"/>
    <property type="project" value="UniProtKB-KW"/>
</dbReference>
<dbReference type="PROSITE" id="PS01124">
    <property type="entry name" value="HTH_ARAC_FAMILY_2"/>
    <property type="match status" value="1"/>
</dbReference>
<dbReference type="InterPro" id="IPR001789">
    <property type="entry name" value="Sig_transdc_resp-reg_receiver"/>
</dbReference>
<dbReference type="SUPFAM" id="SSF46689">
    <property type="entry name" value="Homeodomain-like"/>
    <property type="match status" value="1"/>
</dbReference>
<dbReference type="InterPro" id="IPR036097">
    <property type="entry name" value="HisK_dim/P_sf"/>
</dbReference>
<keyword evidence="17" id="KW-1133">Transmembrane helix</keyword>
<dbReference type="InterPro" id="IPR003594">
    <property type="entry name" value="HATPase_dom"/>
</dbReference>
<evidence type="ECO:0000256" key="6">
    <source>
        <dbReference type="ARBA" id="ARBA00022679"/>
    </source>
</evidence>
<dbReference type="SMART" id="SM00387">
    <property type="entry name" value="HATPase_c"/>
    <property type="match status" value="1"/>
</dbReference>
<evidence type="ECO:0000256" key="17">
    <source>
        <dbReference type="SAM" id="Phobius"/>
    </source>
</evidence>
<evidence type="ECO:0000256" key="16">
    <source>
        <dbReference type="SAM" id="Coils"/>
    </source>
</evidence>
<feature type="domain" description="HTH araC/xylS-type" evidence="18">
    <location>
        <begin position="951"/>
        <end position="1049"/>
    </location>
</feature>
<dbReference type="Gene3D" id="3.40.50.2300">
    <property type="match status" value="1"/>
</dbReference>
<dbReference type="Pfam" id="PF12833">
    <property type="entry name" value="HTH_18"/>
    <property type="match status" value="1"/>
</dbReference>
<feature type="transmembrane region" description="Helical" evidence="17">
    <location>
        <begin position="410"/>
        <end position="433"/>
    </location>
</feature>
<evidence type="ECO:0000256" key="8">
    <source>
        <dbReference type="ARBA" id="ARBA00022777"/>
    </source>
</evidence>
<evidence type="ECO:0000256" key="10">
    <source>
        <dbReference type="ARBA" id="ARBA00023012"/>
    </source>
</evidence>
<feature type="domain" description="Response regulatory" evidence="20">
    <location>
        <begin position="798"/>
        <end position="913"/>
    </location>
</feature>
<dbReference type="InterPro" id="IPR005467">
    <property type="entry name" value="His_kinase_dom"/>
</dbReference>
<keyword evidence="12" id="KW-0238">DNA-binding</keyword>
<dbReference type="Gene3D" id="3.30.565.10">
    <property type="entry name" value="Histidine kinase-like ATPase, C-terminal domain"/>
    <property type="match status" value="1"/>
</dbReference>
<evidence type="ECO:0000313" key="22">
    <source>
        <dbReference type="Proteomes" id="UP000515369"/>
    </source>
</evidence>
<dbReference type="Pfam" id="PF00512">
    <property type="entry name" value="HisKA"/>
    <property type="match status" value="1"/>
</dbReference>
<keyword evidence="14" id="KW-0804">Transcription</keyword>
<keyword evidence="6" id="KW-0808">Transferase</keyword>
<dbReference type="Pfam" id="PF02518">
    <property type="entry name" value="HATPase_c"/>
    <property type="match status" value="1"/>
</dbReference>
<dbReference type="Proteomes" id="UP000515369">
    <property type="component" value="Chromosome"/>
</dbReference>
<dbReference type="SUPFAM" id="SSF55874">
    <property type="entry name" value="ATPase domain of HSP90 chaperone/DNA topoisomerase II/histidine kinase"/>
    <property type="match status" value="1"/>
</dbReference>
<feature type="transmembrane region" description="Helical" evidence="17">
    <location>
        <begin position="445"/>
        <end position="463"/>
    </location>
</feature>
<accession>A0A7G5H6Y6</accession>
<evidence type="ECO:0000256" key="2">
    <source>
        <dbReference type="ARBA" id="ARBA00004236"/>
    </source>
</evidence>
<keyword evidence="10" id="KW-0902">Two-component regulatory system</keyword>
<evidence type="ECO:0000256" key="3">
    <source>
        <dbReference type="ARBA" id="ARBA00012438"/>
    </source>
</evidence>